<comment type="cofactor">
    <cofactor evidence="1">
        <name>heme</name>
        <dbReference type="ChEBI" id="CHEBI:30413"/>
    </cofactor>
</comment>
<evidence type="ECO:0000256" key="7">
    <source>
        <dbReference type="ARBA" id="ARBA00022824"/>
    </source>
</evidence>
<evidence type="ECO:0000256" key="3">
    <source>
        <dbReference type="ARBA" id="ARBA00004586"/>
    </source>
</evidence>
<comment type="similarity">
    <text evidence="4 12">Belongs to the cytochrome P450 family.</text>
</comment>
<dbReference type="PANTHER" id="PTHR24291:SF189">
    <property type="entry name" value="CYTOCHROME P450 4C3-RELATED"/>
    <property type="match status" value="1"/>
</dbReference>
<keyword evidence="12" id="KW-0503">Monooxygenase</keyword>
<evidence type="ECO:0000256" key="4">
    <source>
        <dbReference type="ARBA" id="ARBA00010617"/>
    </source>
</evidence>
<evidence type="ECO:0000256" key="1">
    <source>
        <dbReference type="ARBA" id="ARBA00001971"/>
    </source>
</evidence>
<keyword evidence="7" id="KW-0256">Endoplasmic reticulum</keyword>
<keyword evidence="11" id="KW-0472">Membrane</keyword>
<evidence type="ECO:0000313" key="13">
    <source>
        <dbReference type="EMBL" id="CAG7715314.1"/>
    </source>
</evidence>
<dbReference type="PANTHER" id="PTHR24291">
    <property type="entry name" value="CYTOCHROME P450 FAMILY 4"/>
    <property type="match status" value="1"/>
</dbReference>
<dbReference type="PROSITE" id="PS00086">
    <property type="entry name" value="CYTOCHROME_P450"/>
    <property type="match status" value="1"/>
</dbReference>
<dbReference type="AlphaFoldDB" id="A0A8J2JAF1"/>
<dbReference type="InterPro" id="IPR017972">
    <property type="entry name" value="Cyt_P450_CS"/>
</dbReference>
<evidence type="ECO:0000256" key="5">
    <source>
        <dbReference type="ARBA" id="ARBA00022617"/>
    </source>
</evidence>
<evidence type="ECO:0008006" key="15">
    <source>
        <dbReference type="Google" id="ProtNLM"/>
    </source>
</evidence>
<sequence>MPGAKGHPFFGHALLLLKPEDTLQKLIDWKKKHGSRLKVILGYFAYNLFLTDPKDIEKVVNSHALIEKGISYNFLLPWLGNGLLIQGGEKWNKRRRILTPAFHFKILESFQRVFDEQSAVLVQVMKEKLEAMEAIEIHSLFSLCALDIISETAMGRKLNCQRESTPYVEAVLRQSQFIFKRWMSPWLHKHVIRDRKEKYAIAKAERSGEDEPDENDVTESVYFSKKERFAFLDLLISIQDSSDKQLTDEDIREETDTFMFEGHDTTAAGFTWSLYLLAKNPEHQALVHIELDEIFGNDTHRSITTNDLPKMKYLDLCIKEALRLYPSVPLIARKVKQEFRLDNETLVPPGVDIAMSPWLTHRDPNIYPEPENFLPSRHTPENSSGRHPYAYIPFSAGLRNCIGQRFVQAEMKTVLANVFRHFRVELADPNEIVVPLPELIIRPKKDIRVLLKSR</sequence>
<dbReference type="OrthoDB" id="1470350at2759"/>
<dbReference type="GO" id="GO:0005506">
    <property type="term" value="F:iron ion binding"/>
    <property type="evidence" value="ECO:0007669"/>
    <property type="project" value="InterPro"/>
</dbReference>
<keyword evidence="8" id="KW-0492">Microsome</keyword>
<evidence type="ECO:0000256" key="10">
    <source>
        <dbReference type="ARBA" id="ARBA00023004"/>
    </source>
</evidence>
<dbReference type="InterPro" id="IPR050196">
    <property type="entry name" value="Cytochrome_P450_Monoox"/>
</dbReference>
<gene>
    <name evidence="13" type="ORF">AFUS01_LOCUS5410</name>
</gene>
<evidence type="ECO:0000313" key="14">
    <source>
        <dbReference type="Proteomes" id="UP000708208"/>
    </source>
</evidence>
<comment type="caution">
    <text evidence="13">The sequence shown here is derived from an EMBL/GenBank/DDBJ whole genome shotgun (WGS) entry which is preliminary data.</text>
</comment>
<evidence type="ECO:0000256" key="8">
    <source>
        <dbReference type="ARBA" id="ARBA00022848"/>
    </source>
</evidence>
<dbReference type="Proteomes" id="UP000708208">
    <property type="component" value="Unassembled WGS sequence"/>
</dbReference>
<dbReference type="GO" id="GO:0004497">
    <property type="term" value="F:monooxygenase activity"/>
    <property type="evidence" value="ECO:0007669"/>
    <property type="project" value="UniProtKB-KW"/>
</dbReference>
<keyword evidence="6 12" id="KW-0479">Metal-binding</keyword>
<dbReference type="GO" id="GO:0020037">
    <property type="term" value="F:heme binding"/>
    <property type="evidence" value="ECO:0007669"/>
    <property type="project" value="InterPro"/>
</dbReference>
<keyword evidence="10 12" id="KW-0408">Iron</keyword>
<proteinExistence type="inferred from homology"/>
<dbReference type="Pfam" id="PF00067">
    <property type="entry name" value="p450"/>
    <property type="match status" value="1"/>
</dbReference>
<name>A0A8J2JAF1_9HEXA</name>
<organism evidence="13 14">
    <name type="scientific">Allacma fusca</name>
    <dbReference type="NCBI Taxonomy" id="39272"/>
    <lineage>
        <taxon>Eukaryota</taxon>
        <taxon>Metazoa</taxon>
        <taxon>Ecdysozoa</taxon>
        <taxon>Arthropoda</taxon>
        <taxon>Hexapoda</taxon>
        <taxon>Collembola</taxon>
        <taxon>Symphypleona</taxon>
        <taxon>Sminthuridae</taxon>
        <taxon>Allacma</taxon>
    </lineage>
</organism>
<comment type="subcellular location">
    <subcellularLocation>
        <location evidence="3">Endoplasmic reticulum membrane</location>
    </subcellularLocation>
    <subcellularLocation>
        <location evidence="2">Microsome membrane</location>
    </subcellularLocation>
</comment>
<dbReference type="GO" id="GO:0005789">
    <property type="term" value="C:endoplasmic reticulum membrane"/>
    <property type="evidence" value="ECO:0007669"/>
    <property type="project" value="UniProtKB-SubCell"/>
</dbReference>
<evidence type="ECO:0000256" key="6">
    <source>
        <dbReference type="ARBA" id="ARBA00022723"/>
    </source>
</evidence>
<evidence type="ECO:0000256" key="2">
    <source>
        <dbReference type="ARBA" id="ARBA00004524"/>
    </source>
</evidence>
<evidence type="ECO:0000256" key="11">
    <source>
        <dbReference type="ARBA" id="ARBA00023136"/>
    </source>
</evidence>
<evidence type="ECO:0000256" key="9">
    <source>
        <dbReference type="ARBA" id="ARBA00023002"/>
    </source>
</evidence>
<protein>
    <recommendedName>
        <fullName evidence="15">Cytochrome P450</fullName>
    </recommendedName>
</protein>
<evidence type="ECO:0000256" key="12">
    <source>
        <dbReference type="RuleBase" id="RU000461"/>
    </source>
</evidence>
<dbReference type="EMBL" id="CAJVCH010034548">
    <property type="protein sequence ID" value="CAG7715314.1"/>
    <property type="molecule type" value="Genomic_DNA"/>
</dbReference>
<accession>A0A8J2JAF1</accession>
<reference evidence="13" key="1">
    <citation type="submission" date="2021-06" db="EMBL/GenBank/DDBJ databases">
        <authorList>
            <person name="Hodson N. C."/>
            <person name="Mongue J. A."/>
            <person name="Jaron S. K."/>
        </authorList>
    </citation>
    <scope>NUCLEOTIDE SEQUENCE</scope>
</reference>
<keyword evidence="5 12" id="KW-0349">Heme</keyword>
<keyword evidence="14" id="KW-1185">Reference proteome</keyword>
<dbReference type="GO" id="GO:0016705">
    <property type="term" value="F:oxidoreductase activity, acting on paired donors, with incorporation or reduction of molecular oxygen"/>
    <property type="evidence" value="ECO:0007669"/>
    <property type="project" value="InterPro"/>
</dbReference>
<dbReference type="CDD" id="cd20628">
    <property type="entry name" value="CYP4"/>
    <property type="match status" value="1"/>
</dbReference>
<keyword evidence="9 12" id="KW-0560">Oxidoreductase</keyword>
<dbReference type="InterPro" id="IPR001128">
    <property type="entry name" value="Cyt_P450"/>
</dbReference>